<keyword evidence="4 6" id="KW-1133">Transmembrane helix</keyword>
<feature type="transmembrane region" description="Helical" evidence="6">
    <location>
        <begin position="66"/>
        <end position="90"/>
    </location>
</feature>
<evidence type="ECO:0000256" key="3">
    <source>
        <dbReference type="ARBA" id="ARBA00022692"/>
    </source>
</evidence>
<dbReference type="NCBIfam" id="TIGR02872">
    <property type="entry name" value="spore_ytvI"/>
    <property type="match status" value="1"/>
</dbReference>
<dbReference type="Proteomes" id="UP000790580">
    <property type="component" value="Unassembled WGS sequence"/>
</dbReference>
<sequence length="372" mass="41607">MQNTTGYQRLIRLLTVLFWVIAIIGFSYVLIVYLYPFFIGLIISFIFIPAVNFIEKNFGWGRTSAVFSVILAFIVIFTAVISLLVVEIVAGLSYLTKELPHYIQDAFEKIHQWFDSVIIPIYEGALALTSQLNTEQQTTIHQSIERLLGDISVRLGNIVQNLLNGLADFLLSLPNTVTVLFFALLGAFFITKDWPVMIQWIEQRTPKKVKILVNKMIKQWKHAIVGYALAQLTLVSITGIIVYIGLLIIGVEYAITTALLIAIVDLLPYLGTGLVFIPWIIYAFVSGHWPLTIGLAILYAVVIIQRQLAEPKVMSKHMGIPTLALLITLFSCYQFFGIFGLLIGPAILVFILSIIKAGVIEEVIGYVKGSPR</sequence>
<comment type="caution">
    <text evidence="7">The sequence shown here is derived from an EMBL/GenBank/DDBJ whole genome shotgun (WGS) entry which is preliminary data.</text>
</comment>
<evidence type="ECO:0000256" key="5">
    <source>
        <dbReference type="ARBA" id="ARBA00023136"/>
    </source>
</evidence>
<dbReference type="RefSeq" id="WP_088076192.1">
    <property type="nucleotide sequence ID" value="NZ_JAHQCR010000030.1"/>
</dbReference>
<feature type="transmembrane region" description="Helical" evidence="6">
    <location>
        <begin position="224"/>
        <end position="249"/>
    </location>
</feature>
<evidence type="ECO:0000256" key="2">
    <source>
        <dbReference type="ARBA" id="ARBA00009773"/>
    </source>
</evidence>
<organism evidence="7 8">
    <name type="scientific">Evansella alkalicola</name>
    <dbReference type="NCBI Taxonomy" id="745819"/>
    <lineage>
        <taxon>Bacteria</taxon>
        <taxon>Bacillati</taxon>
        <taxon>Bacillota</taxon>
        <taxon>Bacilli</taxon>
        <taxon>Bacillales</taxon>
        <taxon>Bacillaceae</taxon>
        <taxon>Evansella</taxon>
    </lineage>
</organism>
<feature type="transmembrane region" description="Helical" evidence="6">
    <location>
        <begin position="320"/>
        <end position="352"/>
    </location>
</feature>
<feature type="transmembrane region" description="Helical" evidence="6">
    <location>
        <begin position="12"/>
        <end position="31"/>
    </location>
</feature>
<keyword evidence="3 6" id="KW-0812">Transmembrane</keyword>
<feature type="transmembrane region" description="Helical" evidence="6">
    <location>
        <begin position="289"/>
        <end position="308"/>
    </location>
</feature>
<feature type="transmembrane region" description="Helical" evidence="6">
    <location>
        <begin position="169"/>
        <end position="190"/>
    </location>
</feature>
<comment type="subcellular location">
    <subcellularLocation>
        <location evidence="1">Membrane</location>
        <topology evidence="1">Multi-pass membrane protein</topology>
    </subcellularLocation>
</comment>
<protein>
    <submittedName>
        <fullName evidence="7">Sporulation integral membrane protein YtvI</fullName>
    </submittedName>
</protein>
<dbReference type="Pfam" id="PF01594">
    <property type="entry name" value="AI-2E_transport"/>
    <property type="match status" value="1"/>
</dbReference>
<feature type="transmembrane region" description="Helical" evidence="6">
    <location>
        <begin position="37"/>
        <end position="54"/>
    </location>
</feature>
<evidence type="ECO:0000313" key="8">
    <source>
        <dbReference type="Proteomes" id="UP000790580"/>
    </source>
</evidence>
<gene>
    <name evidence="7" type="primary">ytvI</name>
    <name evidence="7" type="ORF">KS407_06755</name>
</gene>
<dbReference type="InterPro" id="IPR002549">
    <property type="entry name" value="AI-2E-like"/>
</dbReference>
<accession>A0ABS6JRH4</accession>
<evidence type="ECO:0000256" key="6">
    <source>
        <dbReference type="SAM" id="Phobius"/>
    </source>
</evidence>
<dbReference type="PANTHER" id="PTHR21716">
    <property type="entry name" value="TRANSMEMBRANE PROTEIN"/>
    <property type="match status" value="1"/>
</dbReference>
<evidence type="ECO:0000313" key="7">
    <source>
        <dbReference type="EMBL" id="MBU9721145.1"/>
    </source>
</evidence>
<comment type="similarity">
    <text evidence="2">Belongs to the autoinducer-2 exporter (AI-2E) (TC 2.A.86) family.</text>
</comment>
<name>A0ABS6JRH4_9BACI</name>
<evidence type="ECO:0000256" key="1">
    <source>
        <dbReference type="ARBA" id="ARBA00004141"/>
    </source>
</evidence>
<proteinExistence type="inferred from homology"/>
<dbReference type="EMBL" id="JAHQCR010000030">
    <property type="protein sequence ID" value="MBU9721145.1"/>
    <property type="molecule type" value="Genomic_DNA"/>
</dbReference>
<dbReference type="PANTHER" id="PTHR21716:SF68">
    <property type="entry name" value="TRANSPORT PROTEIN YTVI-RELATED"/>
    <property type="match status" value="1"/>
</dbReference>
<reference evidence="7 8" key="1">
    <citation type="submission" date="2021-06" db="EMBL/GenBank/DDBJ databases">
        <title>Bacillus sp. RD4P76, an endophyte from a halophyte.</title>
        <authorList>
            <person name="Sun J.-Q."/>
        </authorList>
    </citation>
    <scope>NUCLEOTIDE SEQUENCE [LARGE SCALE GENOMIC DNA]</scope>
    <source>
        <strain evidence="7 8">JCM 17098</strain>
    </source>
</reference>
<feature type="transmembrane region" description="Helical" evidence="6">
    <location>
        <begin position="255"/>
        <end position="282"/>
    </location>
</feature>
<keyword evidence="5 6" id="KW-0472">Membrane</keyword>
<evidence type="ECO:0000256" key="4">
    <source>
        <dbReference type="ARBA" id="ARBA00022989"/>
    </source>
</evidence>
<dbReference type="InterPro" id="IPR014227">
    <property type="entry name" value="YtvI-like"/>
</dbReference>
<keyword evidence="8" id="KW-1185">Reference proteome</keyword>